<sequence length="173" mass="19562">MRALPAGVAQFADVAQARMPSTQRLFHYWHESRRNGVPLQRGEIDPLALRDILPLLLLGDIEPEPFRVLFRLIGTGVADFSRQDFSGQYLDELVYSARDSIDWSVCYRFVHAAHTGIVGTNALHFADGRITSYEFAIFPLARGDDPAGSFIAIEAYDDFDRLVIPDLRPVQRR</sequence>
<dbReference type="EMBL" id="JAXCLX010000001">
    <property type="protein sequence ID" value="MDY0870916.1"/>
    <property type="molecule type" value="Genomic_DNA"/>
</dbReference>
<keyword evidence="2" id="KW-1185">Reference proteome</keyword>
<reference evidence="1 2" key="1">
    <citation type="journal article" date="2013" name="Antonie Van Leeuwenhoek">
        <title>Dongia rigui sp. nov., isolated from freshwater of a large wetland in Korea.</title>
        <authorList>
            <person name="Baik K.S."/>
            <person name="Hwang Y.M."/>
            <person name="Choi J.S."/>
            <person name="Kwon J."/>
            <person name="Seong C.N."/>
        </authorList>
    </citation>
    <scope>NUCLEOTIDE SEQUENCE [LARGE SCALE GENOMIC DNA]</scope>
    <source>
        <strain evidence="1 2">04SU4-P</strain>
    </source>
</reference>
<accession>A0ABU5DWF8</accession>
<evidence type="ECO:0000313" key="2">
    <source>
        <dbReference type="Proteomes" id="UP001271769"/>
    </source>
</evidence>
<name>A0ABU5DWF8_9PROT</name>
<protein>
    <submittedName>
        <fullName evidence="1">PAS domain-containing protein</fullName>
    </submittedName>
</protein>
<dbReference type="Proteomes" id="UP001271769">
    <property type="component" value="Unassembled WGS sequence"/>
</dbReference>
<evidence type="ECO:0000313" key="1">
    <source>
        <dbReference type="EMBL" id="MDY0870916.1"/>
    </source>
</evidence>
<comment type="caution">
    <text evidence="1">The sequence shown here is derived from an EMBL/GenBank/DDBJ whole genome shotgun (WGS) entry which is preliminary data.</text>
</comment>
<gene>
    <name evidence="1" type="ORF">SMD31_03245</name>
</gene>
<dbReference type="RefSeq" id="WP_320499287.1">
    <property type="nucleotide sequence ID" value="NZ_JAXCLX010000001.1"/>
</dbReference>
<dbReference type="Pfam" id="PF07310">
    <property type="entry name" value="PAS_5"/>
    <property type="match status" value="1"/>
</dbReference>
<dbReference type="InterPro" id="IPR009922">
    <property type="entry name" value="DUF1457"/>
</dbReference>
<proteinExistence type="predicted"/>
<organism evidence="1 2">
    <name type="scientific">Dongia rigui</name>
    <dbReference type="NCBI Taxonomy" id="940149"/>
    <lineage>
        <taxon>Bacteria</taxon>
        <taxon>Pseudomonadati</taxon>
        <taxon>Pseudomonadota</taxon>
        <taxon>Alphaproteobacteria</taxon>
        <taxon>Rhodospirillales</taxon>
        <taxon>Dongiaceae</taxon>
        <taxon>Dongia</taxon>
    </lineage>
</organism>